<dbReference type="RefSeq" id="WP_261496293.1">
    <property type="nucleotide sequence ID" value="NZ_JAOCQF010000002.1"/>
</dbReference>
<dbReference type="EC" id="4.1.2.48" evidence="5"/>
<name>A0ABT2NNC6_9RHOB</name>
<evidence type="ECO:0000256" key="1">
    <source>
        <dbReference type="ARBA" id="ARBA00001933"/>
    </source>
</evidence>
<dbReference type="EMBL" id="JAOCQF010000002">
    <property type="protein sequence ID" value="MCT8330427.1"/>
    <property type="molecule type" value="Genomic_DNA"/>
</dbReference>
<dbReference type="SUPFAM" id="SSF53383">
    <property type="entry name" value="PLP-dependent transferases"/>
    <property type="match status" value="1"/>
</dbReference>
<comment type="catalytic activity">
    <reaction evidence="5">
        <text>L-threonine = acetaldehyde + glycine</text>
        <dbReference type="Rhea" id="RHEA:19625"/>
        <dbReference type="ChEBI" id="CHEBI:15343"/>
        <dbReference type="ChEBI" id="CHEBI:57305"/>
        <dbReference type="ChEBI" id="CHEBI:57926"/>
        <dbReference type="EC" id="4.1.2.48"/>
    </reaction>
</comment>
<feature type="domain" description="Aromatic amino acid beta-eliminating lyase/threonine aldolase" evidence="6">
    <location>
        <begin position="3"/>
        <end position="293"/>
    </location>
</feature>
<evidence type="ECO:0000313" key="8">
    <source>
        <dbReference type="Proteomes" id="UP001205601"/>
    </source>
</evidence>
<comment type="function">
    <text evidence="5">Catalyzes the cleavage of L-allo-threonine and L-threonine to glycine and acetaldehyde.</text>
</comment>
<evidence type="ECO:0000256" key="5">
    <source>
        <dbReference type="PIRNR" id="PIRNR038940"/>
    </source>
</evidence>
<gene>
    <name evidence="7" type="ORF">N5I32_12940</name>
</gene>
<comment type="caution">
    <text evidence="7">The sequence shown here is derived from an EMBL/GenBank/DDBJ whole genome shotgun (WGS) entry which is preliminary data.</text>
</comment>
<dbReference type="Gene3D" id="3.90.1150.10">
    <property type="entry name" value="Aspartate Aminotransferase, domain 1"/>
    <property type="match status" value="1"/>
</dbReference>
<comment type="subunit">
    <text evidence="3">Homotetramer.</text>
</comment>
<proteinExistence type="inferred from homology"/>
<dbReference type="PANTHER" id="PTHR48097:SF5">
    <property type="entry name" value="LOW SPECIFICITY L-THREONINE ALDOLASE"/>
    <property type="match status" value="1"/>
</dbReference>
<dbReference type="InterPro" id="IPR015424">
    <property type="entry name" value="PyrdxlP-dep_Trfase"/>
</dbReference>
<reference evidence="8" key="1">
    <citation type="submission" date="2023-07" db="EMBL/GenBank/DDBJ databases">
        <title>Defluviimonas sediminis sp. nov., isolated from mangrove sediment.</title>
        <authorList>
            <person name="Liu L."/>
            <person name="Li J."/>
            <person name="Huang Y."/>
            <person name="Pan J."/>
            <person name="Li M."/>
        </authorList>
    </citation>
    <scope>NUCLEOTIDE SEQUENCE [LARGE SCALE GENOMIC DNA]</scope>
    <source>
        <strain evidence="8">FT324</strain>
    </source>
</reference>
<dbReference type="InterPro" id="IPR001597">
    <property type="entry name" value="ArAA_b-elim_lyase/Thr_aldolase"/>
</dbReference>
<organism evidence="7 8">
    <name type="scientific">Albidovulum sediminis</name>
    <dbReference type="NCBI Taxonomy" id="3066345"/>
    <lineage>
        <taxon>Bacteria</taxon>
        <taxon>Pseudomonadati</taxon>
        <taxon>Pseudomonadota</taxon>
        <taxon>Alphaproteobacteria</taxon>
        <taxon>Rhodobacterales</taxon>
        <taxon>Paracoccaceae</taxon>
        <taxon>Albidovulum</taxon>
    </lineage>
</organism>
<evidence type="ECO:0000313" key="7">
    <source>
        <dbReference type="EMBL" id="MCT8330427.1"/>
    </source>
</evidence>
<evidence type="ECO:0000259" key="6">
    <source>
        <dbReference type="Pfam" id="PF01212"/>
    </source>
</evidence>
<evidence type="ECO:0000256" key="2">
    <source>
        <dbReference type="ARBA" id="ARBA00006966"/>
    </source>
</evidence>
<comment type="catalytic activity">
    <reaction evidence="5">
        <text>L-allo-threonine = acetaldehyde + glycine</text>
        <dbReference type="Rhea" id="RHEA:26209"/>
        <dbReference type="ChEBI" id="CHEBI:15343"/>
        <dbReference type="ChEBI" id="CHEBI:57305"/>
        <dbReference type="ChEBI" id="CHEBI:58585"/>
        <dbReference type="EC" id="4.1.2.48"/>
    </reaction>
</comment>
<comment type="cofactor">
    <cofactor evidence="1 5">
        <name>pyridoxal 5'-phosphate</name>
        <dbReference type="ChEBI" id="CHEBI:597326"/>
    </cofactor>
</comment>
<keyword evidence="8" id="KW-1185">Reference proteome</keyword>
<dbReference type="Gene3D" id="3.40.640.10">
    <property type="entry name" value="Type I PLP-dependent aspartate aminotransferase-like (Major domain)"/>
    <property type="match status" value="1"/>
</dbReference>
<evidence type="ECO:0000256" key="4">
    <source>
        <dbReference type="ARBA" id="ARBA00022898"/>
    </source>
</evidence>
<keyword evidence="4 5" id="KW-0663">Pyridoxal phosphate</keyword>
<sequence length="350" mass="37076">MEFGSDNNAGTAPAILDAVVACNGGPAPSYGNDPIMARVRDRIRTIFEAPGAEVFLVATGTAANALAIACFCPPWGAVFAHEAAHAEVDECGAPEFYTGGAKMRLVGGRDGKMTAADLRARIAATGQGDVHSVQRGLVSLTNVTEAGSVYSLAEITALAGVAKDFGLPVHLDGARFANAIVATGATPAEMTWKAGVDVLSFGGTKNGCMGVEAVVLFDPSRAWEFALRRKRGGHLFSKHRYLSAQMDAYLDGGLWLDLARHANGMAARLESGLRSVPDVAFAFPRDANIQFVTMPRRVHARAMAAGAHYYLMPHGTSLDGDPEERLLCRLVTSWATTEVEVDRFLAVVRG</sequence>
<dbReference type="PANTHER" id="PTHR48097">
    <property type="entry name" value="L-THREONINE ALDOLASE-RELATED"/>
    <property type="match status" value="1"/>
</dbReference>
<protein>
    <recommendedName>
        <fullName evidence="5">L-threonine aldolase</fullName>
        <ecNumber evidence="5">4.1.2.48</ecNumber>
    </recommendedName>
</protein>
<dbReference type="Pfam" id="PF01212">
    <property type="entry name" value="Beta_elim_lyase"/>
    <property type="match status" value="1"/>
</dbReference>
<keyword evidence="5" id="KW-0456">Lyase</keyword>
<evidence type="ECO:0000256" key="3">
    <source>
        <dbReference type="ARBA" id="ARBA00011881"/>
    </source>
</evidence>
<dbReference type="PIRSF" id="PIRSF038940">
    <property type="entry name" value="Low_specificity_LTA"/>
    <property type="match status" value="1"/>
</dbReference>
<dbReference type="InterPro" id="IPR015422">
    <property type="entry name" value="PyrdxlP-dep_Trfase_small"/>
</dbReference>
<dbReference type="InterPro" id="IPR026273">
    <property type="entry name" value="Low_specificity_L-TA_bact"/>
</dbReference>
<dbReference type="Proteomes" id="UP001205601">
    <property type="component" value="Unassembled WGS sequence"/>
</dbReference>
<accession>A0ABT2NNC6</accession>
<dbReference type="InterPro" id="IPR015421">
    <property type="entry name" value="PyrdxlP-dep_Trfase_major"/>
</dbReference>
<comment type="similarity">
    <text evidence="2 5">Belongs to the threonine aldolase family.</text>
</comment>